<reference evidence="1" key="2">
    <citation type="journal article" date="2021" name="PeerJ">
        <title>Extensive microbial diversity within the chicken gut microbiome revealed by metagenomics and culture.</title>
        <authorList>
            <person name="Gilroy R."/>
            <person name="Ravi A."/>
            <person name="Getino M."/>
            <person name="Pursley I."/>
            <person name="Horton D.L."/>
            <person name="Alikhan N.F."/>
            <person name="Baker D."/>
            <person name="Gharbi K."/>
            <person name="Hall N."/>
            <person name="Watson M."/>
            <person name="Adriaenssens E.M."/>
            <person name="Foster-Nyarko E."/>
            <person name="Jarju S."/>
            <person name="Secka A."/>
            <person name="Antonio M."/>
            <person name="Oren A."/>
            <person name="Chaudhuri R.R."/>
            <person name="La Ragione R."/>
            <person name="Hildebrand F."/>
            <person name="Pallen M.J."/>
        </authorList>
    </citation>
    <scope>NUCLEOTIDE SEQUENCE</scope>
    <source>
        <strain evidence="1">G3-8215</strain>
    </source>
</reference>
<proteinExistence type="predicted"/>
<dbReference type="Pfam" id="PF08843">
    <property type="entry name" value="AbiEii"/>
    <property type="match status" value="1"/>
</dbReference>
<keyword evidence="1" id="KW-0808">Transferase</keyword>
<dbReference type="Proteomes" id="UP000725002">
    <property type="component" value="Unassembled WGS sequence"/>
</dbReference>
<organism evidence="1 2">
    <name type="scientific">Candidatus Cryptobacteroides avicola</name>
    <dbReference type="NCBI Taxonomy" id="2840757"/>
    <lineage>
        <taxon>Bacteria</taxon>
        <taxon>Pseudomonadati</taxon>
        <taxon>Bacteroidota</taxon>
        <taxon>Bacteroidia</taxon>
        <taxon>Bacteroidales</taxon>
        <taxon>Candidatus Cryptobacteroides</taxon>
    </lineage>
</organism>
<dbReference type="AlphaFoldDB" id="A0A940DSI0"/>
<reference evidence="1" key="1">
    <citation type="submission" date="2020-10" db="EMBL/GenBank/DDBJ databases">
        <authorList>
            <person name="Gilroy R."/>
        </authorList>
    </citation>
    <scope>NUCLEOTIDE SEQUENCE</scope>
    <source>
        <strain evidence="1">G3-8215</strain>
    </source>
</reference>
<dbReference type="EMBL" id="JADILV010000061">
    <property type="protein sequence ID" value="MBO8484214.1"/>
    <property type="molecule type" value="Genomic_DNA"/>
</dbReference>
<gene>
    <name evidence="1" type="ORF">IAB75_08905</name>
</gene>
<protein>
    <submittedName>
        <fullName evidence="1">Nucleotidyl transferase AbiEii/AbiGii toxin family protein</fullName>
    </submittedName>
</protein>
<dbReference type="InterPro" id="IPR014942">
    <property type="entry name" value="AbiEii"/>
</dbReference>
<evidence type="ECO:0000313" key="2">
    <source>
        <dbReference type="Proteomes" id="UP000725002"/>
    </source>
</evidence>
<dbReference type="GO" id="GO:0016740">
    <property type="term" value="F:transferase activity"/>
    <property type="evidence" value="ECO:0007669"/>
    <property type="project" value="UniProtKB-KW"/>
</dbReference>
<accession>A0A940DSI0</accession>
<comment type="caution">
    <text evidence="1">The sequence shown here is derived from an EMBL/GenBank/DDBJ whole genome shotgun (WGS) entry which is preliminary data.</text>
</comment>
<name>A0A940DSI0_9BACT</name>
<sequence>MTTNGLHCDTVTPTLRKILSLLMDEPLFNPFRLVGGTNLSLRLGHRKSIDIDLFTEAQYGSLDFSQYEIFLYNNFSYYDNTDPTSIVGLGRGYYIGPSKDDCIKLDLMYTDPFINDVELIDGIRMASLDDIAAMKINAISRGGRKKDFWDVHKLLEIYSLKEMLDLHKKRHEWEHDENQLLDSLIDFSEANLMDDPVCLEGKDWDEIKLSFIDIINNYKI</sequence>
<evidence type="ECO:0000313" key="1">
    <source>
        <dbReference type="EMBL" id="MBO8484214.1"/>
    </source>
</evidence>